<evidence type="ECO:0000256" key="2">
    <source>
        <dbReference type="SAM" id="Phobius"/>
    </source>
</evidence>
<evidence type="ECO:0000256" key="1">
    <source>
        <dbReference type="SAM" id="MobiDB-lite"/>
    </source>
</evidence>
<dbReference type="EMBL" id="WNBM01000005">
    <property type="protein sequence ID" value="MTT76225.1"/>
    <property type="molecule type" value="Genomic_DNA"/>
</dbReference>
<dbReference type="Proteomes" id="UP000484547">
    <property type="component" value="Unassembled WGS sequence"/>
</dbReference>
<dbReference type="EMBL" id="WNBW01000005">
    <property type="protein sequence ID" value="MTU04289.1"/>
    <property type="molecule type" value="Genomic_DNA"/>
</dbReference>
<dbReference type="Proteomes" id="UP000443070">
    <property type="component" value="Unassembled WGS sequence"/>
</dbReference>
<feature type="compositionally biased region" description="Basic and acidic residues" evidence="1">
    <location>
        <begin position="136"/>
        <end position="146"/>
    </location>
</feature>
<proteinExistence type="predicted"/>
<feature type="region of interest" description="Disordered" evidence="1">
    <location>
        <begin position="113"/>
        <end position="156"/>
    </location>
</feature>
<accession>A0A7X2XGB2</accession>
<comment type="caution">
    <text evidence="3">The sequence shown here is derived from an EMBL/GenBank/DDBJ whole genome shotgun (WGS) entry which is preliminary data.</text>
</comment>
<dbReference type="RefSeq" id="WP_113077753.1">
    <property type="nucleotide sequence ID" value="NZ_CAKVRS010000004.1"/>
</dbReference>
<evidence type="ECO:0000313" key="4">
    <source>
        <dbReference type="EMBL" id="MTU04289.1"/>
    </source>
</evidence>
<keyword evidence="2" id="KW-0812">Transmembrane</keyword>
<keyword evidence="2" id="KW-0472">Membrane</keyword>
<gene>
    <name evidence="3" type="ORF">GMD11_08105</name>
    <name evidence="4" type="ORF">GMD18_07760</name>
</gene>
<evidence type="ECO:0000313" key="3">
    <source>
        <dbReference type="EMBL" id="MTT76225.1"/>
    </source>
</evidence>
<dbReference type="OrthoDB" id="1629525at2"/>
<reference evidence="5 6" key="1">
    <citation type="journal article" date="2019" name="Nat. Med.">
        <title>A library of human gut bacterial isolates paired with longitudinal multiomics data enables mechanistic microbiome research.</title>
        <authorList>
            <person name="Poyet M."/>
            <person name="Groussin M."/>
            <person name="Gibbons S.M."/>
            <person name="Avila-Pacheco J."/>
            <person name="Jiang X."/>
            <person name="Kearney S.M."/>
            <person name="Perrotta A.R."/>
            <person name="Berdy B."/>
            <person name="Zhao S."/>
            <person name="Lieberman T.D."/>
            <person name="Swanson P.K."/>
            <person name="Smith M."/>
            <person name="Roesemann S."/>
            <person name="Alexander J.E."/>
            <person name="Rich S.A."/>
            <person name="Livny J."/>
            <person name="Vlamakis H."/>
            <person name="Clish C."/>
            <person name="Bullock K."/>
            <person name="Deik A."/>
            <person name="Scott J."/>
            <person name="Pierce K.A."/>
            <person name="Xavier R.J."/>
            <person name="Alm E.J."/>
        </authorList>
    </citation>
    <scope>NUCLEOTIDE SEQUENCE [LARGE SCALE GENOMIC DNA]</scope>
    <source>
        <strain evidence="3 6">BIOML-A13</strain>
        <strain evidence="4 5">BIOML-A3</strain>
    </source>
</reference>
<sequence>MAKSICEHIRNVKSSLENAEKSFRENNGMRGELDLMLAEAEIKHLREKRGWVSVWTRQRLALLAAAIVVLAGYGGWLYAGTVEEPGVKLQNPAAVMASTELQKNLPQTEAAPNKMVPTFTDKPEQEQKTVVIPSEYPKEQVKEQQRSVELPTADMRQLVREARRTLRDAN</sequence>
<evidence type="ECO:0000313" key="6">
    <source>
        <dbReference type="Proteomes" id="UP000484547"/>
    </source>
</evidence>
<evidence type="ECO:0000313" key="5">
    <source>
        <dbReference type="Proteomes" id="UP000443070"/>
    </source>
</evidence>
<protein>
    <submittedName>
        <fullName evidence="3">Uncharacterized protein</fullName>
    </submittedName>
</protein>
<feature type="transmembrane region" description="Helical" evidence="2">
    <location>
        <begin position="60"/>
        <end position="79"/>
    </location>
</feature>
<name>A0A7X2XGB2_9FIRM</name>
<keyword evidence="2" id="KW-1133">Transmembrane helix</keyword>
<keyword evidence="5" id="KW-1185">Reference proteome</keyword>
<dbReference type="AlphaFoldDB" id="A0A7X2XGB2"/>
<organism evidence="3 6">
    <name type="scientific">Phascolarctobacterium faecium</name>
    <dbReference type="NCBI Taxonomy" id="33025"/>
    <lineage>
        <taxon>Bacteria</taxon>
        <taxon>Bacillati</taxon>
        <taxon>Bacillota</taxon>
        <taxon>Negativicutes</taxon>
        <taxon>Acidaminococcales</taxon>
        <taxon>Acidaminococcaceae</taxon>
        <taxon>Phascolarctobacterium</taxon>
    </lineage>
</organism>